<organism evidence="16 17">
    <name type="scientific">Usitatibacter rugosus</name>
    <dbReference type="NCBI Taxonomy" id="2732067"/>
    <lineage>
        <taxon>Bacteria</taxon>
        <taxon>Pseudomonadati</taxon>
        <taxon>Pseudomonadota</taxon>
        <taxon>Betaproteobacteria</taxon>
        <taxon>Nitrosomonadales</taxon>
        <taxon>Usitatibacteraceae</taxon>
        <taxon>Usitatibacter</taxon>
    </lineage>
</organism>
<evidence type="ECO:0000256" key="14">
    <source>
        <dbReference type="HAMAP-Rule" id="MF_00063"/>
    </source>
</evidence>
<dbReference type="CDD" id="cd23945">
    <property type="entry name" value="PAPS_reductase"/>
    <property type="match status" value="1"/>
</dbReference>
<evidence type="ECO:0000256" key="6">
    <source>
        <dbReference type="ARBA" id="ARBA00023014"/>
    </source>
</evidence>
<gene>
    <name evidence="14 16" type="primary">cysH</name>
    <name evidence="16" type="ORF">DSM104443_02695</name>
</gene>
<comment type="subcellular location">
    <subcellularLocation>
        <location evidence="14">Cytoplasm</location>
    </subcellularLocation>
</comment>
<keyword evidence="4 14" id="KW-0560">Oxidoreductase</keyword>
<evidence type="ECO:0000313" key="16">
    <source>
        <dbReference type="EMBL" id="QJR11616.1"/>
    </source>
</evidence>
<evidence type="ECO:0000256" key="11">
    <source>
        <dbReference type="ARBA" id="ARBA00030894"/>
    </source>
</evidence>
<dbReference type="Proteomes" id="UP000501534">
    <property type="component" value="Chromosome"/>
</dbReference>
<evidence type="ECO:0000256" key="13">
    <source>
        <dbReference type="ARBA" id="ARBA00048441"/>
    </source>
</evidence>
<dbReference type="GO" id="GO:0051539">
    <property type="term" value="F:4 iron, 4 sulfur cluster binding"/>
    <property type="evidence" value="ECO:0007669"/>
    <property type="project" value="UniProtKB-UniRule"/>
</dbReference>
<feature type="binding site" evidence="14">
    <location>
        <position position="195"/>
    </location>
    <ligand>
        <name>[4Fe-4S] cluster</name>
        <dbReference type="ChEBI" id="CHEBI:49883"/>
    </ligand>
</feature>
<dbReference type="RefSeq" id="WP_171093102.1">
    <property type="nucleotide sequence ID" value="NZ_CP053069.1"/>
</dbReference>
<keyword evidence="2 14" id="KW-0963">Cytoplasm</keyword>
<feature type="active site" description="Nucleophile; cysteine thiosulfonate intermediate" evidence="14">
    <location>
        <position position="221"/>
    </location>
</feature>
<dbReference type="InterPro" id="IPR002500">
    <property type="entry name" value="PAPS_reduct_dom"/>
</dbReference>
<keyword evidence="3 14" id="KW-0479">Metal-binding</keyword>
<dbReference type="GO" id="GO:0005737">
    <property type="term" value="C:cytoplasm"/>
    <property type="evidence" value="ECO:0007669"/>
    <property type="project" value="UniProtKB-SubCell"/>
</dbReference>
<evidence type="ECO:0000256" key="9">
    <source>
        <dbReference type="ARBA" id="ARBA00024386"/>
    </source>
</evidence>
<dbReference type="NCBIfam" id="NF002537">
    <property type="entry name" value="PRK02090.1"/>
    <property type="match status" value="1"/>
</dbReference>
<evidence type="ECO:0000256" key="8">
    <source>
        <dbReference type="ARBA" id="ARBA00024327"/>
    </source>
</evidence>
<keyword evidence="6 14" id="KW-0411">Iron-sulfur</keyword>
<feature type="binding site" evidence="14">
    <location>
        <position position="110"/>
    </location>
    <ligand>
        <name>[4Fe-4S] cluster</name>
        <dbReference type="ChEBI" id="CHEBI:49883"/>
    </ligand>
</feature>
<dbReference type="GO" id="GO:0019344">
    <property type="term" value="P:cysteine biosynthetic process"/>
    <property type="evidence" value="ECO:0007669"/>
    <property type="project" value="InterPro"/>
</dbReference>
<dbReference type="AlphaFoldDB" id="A0A6M4GWK6"/>
<comment type="similarity">
    <text evidence="1 14">Belongs to the PAPS reductase family. CysH subfamily.</text>
</comment>
<dbReference type="PANTHER" id="PTHR46482:SF9">
    <property type="entry name" value="5'-ADENYLYLSULFATE REDUCTASE 1, CHLOROPLASTIC"/>
    <property type="match status" value="1"/>
</dbReference>
<comment type="cofactor">
    <cofactor evidence="14">
        <name>[4Fe-4S] cluster</name>
        <dbReference type="ChEBI" id="CHEBI:49883"/>
    </cofactor>
    <text evidence="14">Binds 1 [4Fe-4S] cluster per subunit.</text>
</comment>
<feature type="binding site" evidence="14">
    <location>
        <position position="192"/>
    </location>
    <ligand>
        <name>[4Fe-4S] cluster</name>
        <dbReference type="ChEBI" id="CHEBI:49883"/>
    </ligand>
</feature>
<proteinExistence type="inferred from homology"/>
<dbReference type="KEGG" id="uru:DSM104443_02695"/>
<accession>A0A6M4GWK6</accession>
<comment type="function">
    <text evidence="7 14">Catalyzes the formation of sulfite from adenosine 5'-phosphosulfate (APS) using thioredoxin as an electron donor.</text>
</comment>
<evidence type="ECO:0000313" key="17">
    <source>
        <dbReference type="Proteomes" id="UP000501534"/>
    </source>
</evidence>
<dbReference type="NCBIfam" id="TIGR02055">
    <property type="entry name" value="APS_reductase"/>
    <property type="match status" value="1"/>
</dbReference>
<evidence type="ECO:0000256" key="7">
    <source>
        <dbReference type="ARBA" id="ARBA00024298"/>
    </source>
</evidence>
<dbReference type="GO" id="GO:0019379">
    <property type="term" value="P:sulfate assimilation, phosphoadenylyl sulfate reduction by phosphoadenylyl-sulfate reductase (thioredoxin)"/>
    <property type="evidence" value="ECO:0007669"/>
    <property type="project" value="UniProtKB-UniRule"/>
</dbReference>
<dbReference type="PIRSF" id="PIRSF000857">
    <property type="entry name" value="PAPS_reductase"/>
    <property type="match status" value="1"/>
</dbReference>
<dbReference type="Gene3D" id="3.40.50.620">
    <property type="entry name" value="HUPs"/>
    <property type="match status" value="1"/>
</dbReference>
<evidence type="ECO:0000256" key="2">
    <source>
        <dbReference type="ARBA" id="ARBA00022490"/>
    </source>
</evidence>
<feature type="binding site" evidence="14">
    <location>
        <position position="109"/>
    </location>
    <ligand>
        <name>[4Fe-4S] cluster</name>
        <dbReference type="ChEBI" id="CHEBI:49883"/>
    </ligand>
</feature>
<dbReference type="GO" id="GO:0004604">
    <property type="term" value="F:phosphoadenylyl-sulfate reductase (thioredoxin) activity"/>
    <property type="evidence" value="ECO:0007669"/>
    <property type="project" value="UniProtKB-UniRule"/>
</dbReference>
<dbReference type="SUPFAM" id="SSF52402">
    <property type="entry name" value="Adenine nucleotide alpha hydrolases-like"/>
    <property type="match status" value="1"/>
</dbReference>
<evidence type="ECO:0000256" key="10">
    <source>
        <dbReference type="ARBA" id="ARBA00029514"/>
    </source>
</evidence>
<dbReference type="GO" id="GO:0070814">
    <property type="term" value="P:hydrogen sulfide biosynthetic process"/>
    <property type="evidence" value="ECO:0007669"/>
    <property type="project" value="UniProtKB-UniRule"/>
</dbReference>
<protein>
    <recommendedName>
        <fullName evidence="10 14">Adenosine 5'-phosphosulfate reductase</fullName>
        <shortName evidence="14">APS reductase</shortName>
        <ecNumber evidence="9 14">1.8.4.10</ecNumber>
    </recommendedName>
    <alternativeName>
        <fullName evidence="12 14">5'-adenylylsulfate reductase</fullName>
    </alternativeName>
    <alternativeName>
        <fullName evidence="11 14">Thioredoxin-dependent 5'-adenylylsulfate reductase</fullName>
    </alternativeName>
</protein>
<dbReference type="PANTHER" id="PTHR46482">
    <property type="entry name" value="5'-ADENYLYLSULFATE REDUCTASE 3, CHLOROPLASTIC"/>
    <property type="match status" value="1"/>
</dbReference>
<sequence length="253" mass="28559">MSLPDRIERAKKLLAGIEKNYSAATLSCSFGAEDMVLLDLIARDGLAIEVFTLDTGRLPRETHALMDKVRHDYALPIEVYSPWPDSVEAYVAEHGIDGFYDGVEQRKACCNVRKVEPLRRALAGKRGWVTGLRREQAESRATVVESALDATFDLWKFNPLADWSESEVWVYLRDNRVPYNKLHDKGYPSIGCEPCTRAIRKGEHPRAGRWWWEQEDAKKECGLHVIPITAVNVFKGSDPNFQKLGSDPVSSSP</sequence>
<keyword evidence="17" id="KW-1185">Reference proteome</keyword>
<evidence type="ECO:0000256" key="12">
    <source>
        <dbReference type="ARBA" id="ARBA00032041"/>
    </source>
</evidence>
<name>A0A6M4GWK6_9PROT</name>
<evidence type="ECO:0000256" key="1">
    <source>
        <dbReference type="ARBA" id="ARBA00009732"/>
    </source>
</evidence>
<dbReference type="EC" id="1.8.4.10" evidence="9 14"/>
<dbReference type="NCBIfam" id="TIGR00434">
    <property type="entry name" value="cysH"/>
    <property type="match status" value="1"/>
</dbReference>
<keyword evidence="5 14" id="KW-0408">Iron</keyword>
<dbReference type="HAMAP" id="MF_00063">
    <property type="entry name" value="CysH"/>
    <property type="match status" value="1"/>
</dbReference>
<dbReference type="InterPro" id="IPR011798">
    <property type="entry name" value="APS_reductase"/>
</dbReference>
<dbReference type="EMBL" id="CP053069">
    <property type="protein sequence ID" value="QJR11616.1"/>
    <property type="molecule type" value="Genomic_DNA"/>
</dbReference>
<feature type="domain" description="Phosphoadenosine phosphosulphate reductase" evidence="15">
    <location>
        <begin position="25"/>
        <end position="198"/>
    </location>
</feature>
<comment type="catalytic activity">
    <reaction evidence="13 14">
        <text>[thioredoxin]-disulfide + sulfite + AMP + 2 H(+) = adenosine 5'-phosphosulfate + [thioredoxin]-dithiol</text>
        <dbReference type="Rhea" id="RHEA:21976"/>
        <dbReference type="Rhea" id="RHEA-COMP:10698"/>
        <dbReference type="Rhea" id="RHEA-COMP:10700"/>
        <dbReference type="ChEBI" id="CHEBI:15378"/>
        <dbReference type="ChEBI" id="CHEBI:17359"/>
        <dbReference type="ChEBI" id="CHEBI:29950"/>
        <dbReference type="ChEBI" id="CHEBI:50058"/>
        <dbReference type="ChEBI" id="CHEBI:58243"/>
        <dbReference type="ChEBI" id="CHEBI:456215"/>
        <dbReference type="EC" id="1.8.4.10"/>
    </reaction>
</comment>
<dbReference type="GO" id="GO:0043866">
    <property type="term" value="F:adenylyl-sulfate reductase (thioredoxin) activity"/>
    <property type="evidence" value="ECO:0007669"/>
    <property type="project" value="UniProtKB-EC"/>
</dbReference>
<comment type="pathway">
    <text evidence="8 14">Sulfur metabolism; hydrogen sulfide biosynthesis; sulfite from sulfate.</text>
</comment>
<evidence type="ECO:0000256" key="4">
    <source>
        <dbReference type="ARBA" id="ARBA00023002"/>
    </source>
</evidence>
<dbReference type="Pfam" id="PF01507">
    <property type="entry name" value="PAPS_reduct"/>
    <property type="match status" value="1"/>
</dbReference>
<evidence type="ECO:0000259" key="15">
    <source>
        <dbReference type="Pfam" id="PF01507"/>
    </source>
</evidence>
<dbReference type="InterPro" id="IPR004511">
    <property type="entry name" value="PAPS/APS_Rdtase"/>
</dbReference>
<reference evidence="16 17" key="1">
    <citation type="submission" date="2020-04" db="EMBL/GenBank/DDBJ databases">
        <title>Usitatibacter rugosus gen. nov., sp. nov. and Usitatibacter palustris sp. nov., novel members of Usitatibacteraceae fam. nov. within the order Nitrosomonadales isolated from soil.</title>
        <authorList>
            <person name="Huber K.J."/>
            <person name="Neumann-Schaal M."/>
            <person name="Geppert A."/>
            <person name="Luckner M."/>
            <person name="Wanner G."/>
            <person name="Overmann J."/>
        </authorList>
    </citation>
    <scope>NUCLEOTIDE SEQUENCE [LARGE SCALE GENOMIC DNA]</scope>
    <source>
        <strain evidence="16 17">0125_3</strain>
    </source>
</reference>
<dbReference type="InterPro" id="IPR014729">
    <property type="entry name" value="Rossmann-like_a/b/a_fold"/>
</dbReference>
<dbReference type="GO" id="GO:0046872">
    <property type="term" value="F:metal ion binding"/>
    <property type="evidence" value="ECO:0007669"/>
    <property type="project" value="UniProtKB-KW"/>
</dbReference>
<evidence type="ECO:0000256" key="3">
    <source>
        <dbReference type="ARBA" id="ARBA00022723"/>
    </source>
</evidence>
<evidence type="ECO:0000256" key="5">
    <source>
        <dbReference type="ARBA" id="ARBA00023004"/>
    </source>
</evidence>